<feature type="domain" description="Fungal-type protein kinase" evidence="2">
    <location>
        <begin position="386"/>
        <end position="739"/>
    </location>
</feature>
<evidence type="ECO:0000256" key="1">
    <source>
        <dbReference type="SAM" id="MobiDB-lite"/>
    </source>
</evidence>
<dbReference type="SUPFAM" id="SSF56112">
    <property type="entry name" value="Protein kinase-like (PK-like)"/>
    <property type="match status" value="1"/>
</dbReference>
<dbReference type="Pfam" id="PF17667">
    <property type="entry name" value="Pkinase_fungal"/>
    <property type="match status" value="1"/>
</dbReference>
<gene>
    <name evidence="3" type="ORF">B0H15DRAFT_956728</name>
</gene>
<evidence type="ECO:0000313" key="3">
    <source>
        <dbReference type="EMBL" id="KAJ7075161.1"/>
    </source>
</evidence>
<dbReference type="InterPro" id="IPR011009">
    <property type="entry name" value="Kinase-like_dom_sf"/>
</dbReference>
<evidence type="ECO:0000259" key="2">
    <source>
        <dbReference type="Pfam" id="PF17667"/>
    </source>
</evidence>
<accession>A0AAD6XJ87</accession>
<dbReference type="Proteomes" id="UP001222325">
    <property type="component" value="Unassembled WGS sequence"/>
</dbReference>
<feature type="compositionally biased region" description="Polar residues" evidence="1">
    <location>
        <begin position="157"/>
        <end position="173"/>
    </location>
</feature>
<protein>
    <recommendedName>
        <fullName evidence="2">Fungal-type protein kinase domain-containing protein</fullName>
    </recommendedName>
</protein>
<dbReference type="AlphaFoldDB" id="A0AAD6XJ87"/>
<feature type="region of interest" description="Disordered" evidence="1">
    <location>
        <begin position="872"/>
        <end position="921"/>
    </location>
</feature>
<name>A0AAD6XJ87_9AGAR</name>
<comment type="caution">
    <text evidence="3">The sequence shown here is derived from an EMBL/GenBank/DDBJ whole genome shotgun (WGS) entry which is preliminary data.</text>
</comment>
<reference evidence="3" key="1">
    <citation type="submission" date="2023-03" db="EMBL/GenBank/DDBJ databases">
        <title>Massive genome expansion in bonnet fungi (Mycena s.s.) driven by repeated elements and novel gene families across ecological guilds.</title>
        <authorList>
            <consortium name="Lawrence Berkeley National Laboratory"/>
            <person name="Harder C.B."/>
            <person name="Miyauchi S."/>
            <person name="Viragh M."/>
            <person name="Kuo A."/>
            <person name="Thoen E."/>
            <person name="Andreopoulos B."/>
            <person name="Lu D."/>
            <person name="Skrede I."/>
            <person name="Drula E."/>
            <person name="Henrissat B."/>
            <person name="Morin E."/>
            <person name="Kohler A."/>
            <person name="Barry K."/>
            <person name="LaButti K."/>
            <person name="Morin E."/>
            <person name="Salamov A."/>
            <person name="Lipzen A."/>
            <person name="Mereny Z."/>
            <person name="Hegedus B."/>
            <person name="Baldrian P."/>
            <person name="Stursova M."/>
            <person name="Weitz H."/>
            <person name="Taylor A."/>
            <person name="Grigoriev I.V."/>
            <person name="Nagy L.G."/>
            <person name="Martin F."/>
            <person name="Kauserud H."/>
        </authorList>
    </citation>
    <scope>NUCLEOTIDE SEQUENCE</scope>
    <source>
        <strain evidence="3">CBHHK173m</strain>
    </source>
</reference>
<evidence type="ECO:0000313" key="4">
    <source>
        <dbReference type="Proteomes" id="UP001222325"/>
    </source>
</evidence>
<dbReference type="PANTHER" id="PTHR38248:SF2">
    <property type="entry name" value="FUNK1 11"/>
    <property type="match status" value="1"/>
</dbReference>
<feature type="region of interest" description="Disordered" evidence="1">
    <location>
        <begin position="1"/>
        <end position="232"/>
    </location>
</feature>
<organism evidence="3 4">
    <name type="scientific">Mycena belliarum</name>
    <dbReference type="NCBI Taxonomy" id="1033014"/>
    <lineage>
        <taxon>Eukaryota</taxon>
        <taxon>Fungi</taxon>
        <taxon>Dikarya</taxon>
        <taxon>Basidiomycota</taxon>
        <taxon>Agaricomycotina</taxon>
        <taxon>Agaricomycetes</taxon>
        <taxon>Agaricomycetidae</taxon>
        <taxon>Agaricales</taxon>
        <taxon>Marasmiineae</taxon>
        <taxon>Mycenaceae</taxon>
        <taxon>Mycena</taxon>
    </lineage>
</organism>
<dbReference type="Gene3D" id="1.10.510.10">
    <property type="entry name" value="Transferase(Phosphotransferase) domain 1"/>
    <property type="match status" value="1"/>
</dbReference>
<dbReference type="PANTHER" id="PTHR38248">
    <property type="entry name" value="FUNK1 6"/>
    <property type="match status" value="1"/>
</dbReference>
<proteinExistence type="predicted"/>
<sequence>MANLPMEAPSTIPEWRPGYLTPIDNTWGSPSAPGRRTHSTTEPSLRNMLLRANHLGSIGSGSGTGSESRPYGPIFDEEPDPLPGSESRPYDPFSDEEPDPLPGRESLSHNSFSDEEPAPLDATRIPKDPAQLGGGRIPHRGSLPPDGPDSRPLLPLSTATRVTPCTPVTNRHSSLFPPREGDPGPIPALNNLRSAGRDARSTASTPDDPASPQRPKTALTPPTPYSGSSHDSDGAYAVVPDLKVAIISELSEAWVEEALGAHPFQKHLAEIIEQEHQDLDSRVESWLENYDGYDIESQSWKTIEKGAQEERLYDPLVKLMGDILKQFGQLEGKEAGTVTKRRKVVNTHGAYMQHNNADGKKVVLKTEPDITIFGTGPSATDGPEFSKQPSYSQVASLWEVKTLPTFRDRQRGQAACYAREVFIQQPNRRFVYVTLMTGETLRILRFDRAGCYYSQPIDFHKNANFFVKLVVLLGSLNEDLLGFDTSITWLGGQRVLKMRPAELFNPTTGAWEANTEELVFTLASLPVFARRTIRSRGTVCWDAEYKGQHYIIKDYWRADGRAYESAFLKKLAGIKGVGQMLAFDDDRDTIKAGRGFDVDTDMFSDSKNIRVLDRSFMRIVLRKYGDTLEKAACARDLLCAIRDIVAGHRDGLLEQDILHRDISFSNIRLSPYEPEKGVVIDWDLAKEMKTLLAGTVTEDDSRTGTRAYQSVKVLDGSPGLGHHDNMDDIESIFYVLCQVLYGFDAHGNLNPKLGFLAHWVDPATSPDLLSSTKITFLAQGSRQTLTRYLGAEKKIMSKLVKDLSLIFQSRIADVAATTHPDEPQSFPVYRKEAADDQYKTFLGILNPVIEQLPLISSIPVSAEPAMIPFPVLLPGSTPPSPTGSAGSSKRRRIADDGGNSRPKRLWPVSQPERQAWEAGSPGCCVISSKY</sequence>
<keyword evidence="4" id="KW-1185">Reference proteome</keyword>
<dbReference type="InterPro" id="IPR040976">
    <property type="entry name" value="Pkinase_fungal"/>
</dbReference>
<dbReference type="EMBL" id="JARJCN010000102">
    <property type="protein sequence ID" value="KAJ7075161.1"/>
    <property type="molecule type" value="Genomic_DNA"/>
</dbReference>